<feature type="transmembrane region" description="Helical" evidence="1">
    <location>
        <begin position="519"/>
        <end position="543"/>
    </location>
</feature>
<dbReference type="PANTHER" id="PTHR32063">
    <property type="match status" value="1"/>
</dbReference>
<dbReference type="Proteomes" id="UP001156856">
    <property type="component" value="Unassembled WGS sequence"/>
</dbReference>
<dbReference type="PRINTS" id="PR00702">
    <property type="entry name" value="ACRIFLAVINRP"/>
</dbReference>
<reference evidence="2 4" key="3">
    <citation type="submission" date="2019-07" db="EMBL/GenBank/DDBJ databases">
        <title>Whole genome shotgun sequence of Methylobacterium oxalidis NBRC 107715.</title>
        <authorList>
            <person name="Hosoyama A."/>
            <person name="Uohara A."/>
            <person name="Ohji S."/>
            <person name="Ichikawa N."/>
        </authorList>
    </citation>
    <scope>NUCLEOTIDE SEQUENCE [LARGE SCALE GENOMIC DNA]</scope>
    <source>
        <strain evidence="2 4">NBRC 107715</strain>
    </source>
</reference>
<name>A0A512J035_9HYPH</name>
<dbReference type="EMBL" id="BJZU01000019">
    <property type="protein sequence ID" value="GEP03285.1"/>
    <property type="molecule type" value="Genomic_DNA"/>
</dbReference>
<reference evidence="3" key="1">
    <citation type="journal article" date="2014" name="Int. J. Syst. Evol. Microbiol.">
        <title>Complete genome of a new Firmicutes species belonging to the dominant human colonic microbiota ('Ruminococcus bicirculans') reveals two chromosomes and a selective capacity to utilize plant glucans.</title>
        <authorList>
            <consortium name="NISC Comparative Sequencing Program"/>
            <person name="Wegmann U."/>
            <person name="Louis P."/>
            <person name="Goesmann A."/>
            <person name="Henrissat B."/>
            <person name="Duncan S.H."/>
            <person name="Flint H.J."/>
        </authorList>
    </citation>
    <scope>NUCLEOTIDE SEQUENCE</scope>
    <source>
        <strain evidence="3">NBRC 107715</strain>
    </source>
</reference>
<feature type="transmembrane region" description="Helical" evidence="1">
    <location>
        <begin position="360"/>
        <end position="380"/>
    </location>
</feature>
<dbReference type="Gene3D" id="3.30.70.1440">
    <property type="entry name" value="Multidrug efflux transporter AcrB pore domain"/>
    <property type="match status" value="1"/>
</dbReference>
<evidence type="ECO:0000256" key="1">
    <source>
        <dbReference type="SAM" id="Phobius"/>
    </source>
</evidence>
<dbReference type="SUPFAM" id="SSF82714">
    <property type="entry name" value="Multidrug efflux transporter AcrB TolC docking domain, DN and DC subdomains"/>
    <property type="match status" value="2"/>
</dbReference>
<sequence>MRLNISAWAIRKPLPSIVLFIVLGVLGLVSFRSLPITRFPNIDIPIVAVTVTQAGAAPSELQTQVTKWVEDSIAGVKGVKHILSTITEGSSVTTVEFRLEVNTDRAVNDVKDAISKIRVNLPRTIDEPIINRVEIAGLPIMIYGASAPAMTPEDLSWFVDDVVARQIQGVKGVGGVERLGGVAREVRVTLKPDRLLALGITAADVNRQLRLTSADMAGGRGEVGGQEQSIRTLAASASLDTLASTTIIVPGNRKVRLDELATLVDGAEEPRTFARFNGEPVVGFAISRANGASDAEVSDAVARKIEDLHAANPGVRFDLIDTSVTNTIGNYHSAMMGLIEGALLAVVVVFLFLRDWRATLIASIALPLSVLPTFWVMSALGFSLNAVSLLAITLVTGILVDDAIVEIENIVRHIRMGKSPYRAALEAADEIGLAVIAITATIIAIFAPVSFMGGIAGQYFKQFGLTIAAAVFMSLLVARLITPLLAAYFLRDHGHPEERDGIVMRAYTRAVAWSVRHKYITLVAGLGCFTASIMSTGLLPAGFIPAEDAARTLFVVELPPGARLADTTRVTDRLVEKIRALPEVRSVFVDGGRQLPGKKEVRLASLTINLTPKNARHLTQKQIDVIIGDILREEPDIRFWALREGGQRDLALIIAGPDKAVVAEVAARLQREAAGVPHLVNVISTAPLDRTEIRIRPKPGVAADLGVSTDLIAETVRVGTIGDIGANLAKFNAKDRQVPIRVQLPERLRGDLALLATLKVPVKGGAAVPLSTVADLSLGQGPTAIDRYDRAVRVALEADMRGSDALGSLIENVMSLPTARNLPQGVTISQTGDAEIMGEVFGGFALAMGAGIMMVFGVLILLFGSFFQPVTILFSLPLSIGGAILALLVTHNPISMPVVIGILMLMGVVTKNAIMLVDFAVEEMARGVDRTTAIVDAGRKRARPIVMTTIAMAAGMVPSAMAFGIGGEFRAPMAIAVIGGLIVSTALSLIFVPAFFVLMDDLSRLFARVFGRFVGERDDPEDEIPFAPPGFVANDPRIYPPRVAAE</sequence>
<feature type="transmembrane region" description="Helical" evidence="1">
    <location>
        <begin position="971"/>
        <end position="998"/>
    </location>
</feature>
<evidence type="ECO:0000313" key="3">
    <source>
        <dbReference type="EMBL" id="GLS64209.1"/>
    </source>
</evidence>
<dbReference type="InterPro" id="IPR027463">
    <property type="entry name" value="AcrB_DN_DC_subdom"/>
</dbReference>
<dbReference type="PANTHER" id="PTHR32063:SF77">
    <property type="entry name" value="ACR FAMILY TRANSPORT PROTEIN"/>
    <property type="match status" value="1"/>
</dbReference>
<feature type="transmembrane region" description="Helical" evidence="1">
    <location>
        <begin position="331"/>
        <end position="353"/>
    </location>
</feature>
<gene>
    <name evidence="3" type="ORF">GCM10007888_25900</name>
    <name evidence="2" type="ORF">MOX02_13230</name>
</gene>
<reference evidence="3" key="4">
    <citation type="submission" date="2023-01" db="EMBL/GenBank/DDBJ databases">
        <title>Draft genome sequence of Methylobacterium oxalidis strain NBRC 107715.</title>
        <authorList>
            <person name="Sun Q."/>
            <person name="Mori K."/>
        </authorList>
    </citation>
    <scope>NUCLEOTIDE SEQUENCE</scope>
    <source>
        <strain evidence="3">NBRC 107715</strain>
    </source>
</reference>
<comment type="caution">
    <text evidence="2">The sequence shown here is derived from an EMBL/GenBank/DDBJ whole genome shotgun (WGS) entry which is preliminary data.</text>
</comment>
<dbReference type="Gene3D" id="1.20.1640.10">
    <property type="entry name" value="Multidrug efflux transporter AcrB transmembrane domain"/>
    <property type="match status" value="2"/>
</dbReference>
<dbReference type="Gene3D" id="3.30.70.1430">
    <property type="entry name" value="Multidrug efflux transporter AcrB pore domain"/>
    <property type="match status" value="2"/>
</dbReference>
<proteinExistence type="predicted"/>
<feature type="transmembrane region" description="Helical" evidence="1">
    <location>
        <begin position="431"/>
        <end position="451"/>
    </location>
</feature>
<dbReference type="RefSeq" id="WP_147025006.1">
    <property type="nucleotide sequence ID" value="NZ_BJZU01000019.1"/>
</dbReference>
<keyword evidence="5" id="KW-1185">Reference proteome</keyword>
<keyword evidence="1" id="KW-0472">Membrane</keyword>
<dbReference type="GO" id="GO:0005886">
    <property type="term" value="C:plasma membrane"/>
    <property type="evidence" value="ECO:0007669"/>
    <property type="project" value="TreeGrafter"/>
</dbReference>
<feature type="transmembrane region" description="Helical" evidence="1">
    <location>
        <begin position="386"/>
        <end position="411"/>
    </location>
</feature>
<dbReference type="GO" id="GO:0042910">
    <property type="term" value="F:xenobiotic transmembrane transporter activity"/>
    <property type="evidence" value="ECO:0007669"/>
    <property type="project" value="TreeGrafter"/>
</dbReference>
<feature type="transmembrane region" description="Helical" evidence="1">
    <location>
        <begin position="870"/>
        <end position="890"/>
    </location>
</feature>
<feature type="transmembrane region" description="Helical" evidence="1">
    <location>
        <begin position="463"/>
        <end position="490"/>
    </location>
</feature>
<dbReference type="SUPFAM" id="SSF82693">
    <property type="entry name" value="Multidrug efflux transporter AcrB pore domain, PN1, PN2, PC1 and PC2 subdomains"/>
    <property type="match status" value="3"/>
</dbReference>
<dbReference type="EMBL" id="BSPK01000034">
    <property type="protein sequence ID" value="GLS64209.1"/>
    <property type="molecule type" value="Genomic_DNA"/>
</dbReference>
<accession>A0A512J035</accession>
<feature type="transmembrane region" description="Helical" evidence="1">
    <location>
        <begin position="896"/>
        <end position="921"/>
    </location>
</feature>
<dbReference type="Gene3D" id="3.30.2090.10">
    <property type="entry name" value="Multidrug efflux transporter AcrB TolC docking domain, DN and DC subdomains"/>
    <property type="match status" value="2"/>
</dbReference>
<dbReference type="InterPro" id="IPR001036">
    <property type="entry name" value="Acrflvin-R"/>
</dbReference>
<reference evidence="5" key="2">
    <citation type="journal article" date="2019" name="Int. J. Syst. Evol. Microbiol.">
        <title>The Global Catalogue of Microorganisms (GCM) 10K type strain sequencing project: providing services to taxonomists for standard genome sequencing and annotation.</title>
        <authorList>
            <consortium name="The Broad Institute Genomics Platform"/>
            <consortium name="The Broad Institute Genome Sequencing Center for Infectious Disease"/>
            <person name="Wu L."/>
            <person name="Ma J."/>
        </authorList>
    </citation>
    <scope>NUCLEOTIDE SEQUENCE [LARGE SCALE GENOMIC DNA]</scope>
    <source>
        <strain evidence="5">NBRC 107715</strain>
    </source>
</reference>
<feature type="transmembrane region" description="Helical" evidence="1">
    <location>
        <begin position="942"/>
        <end position="965"/>
    </location>
</feature>
<keyword evidence="1" id="KW-1133">Transmembrane helix</keyword>
<evidence type="ECO:0000313" key="4">
    <source>
        <dbReference type="Proteomes" id="UP000321960"/>
    </source>
</evidence>
<keyword evidence="1" id="KW-0812">Transmembrane</keyword>
<organism evidence="2 4">
    <name type="scientific">Methylobacterium oxalidis</name>
    <dbReference type="NCBI Taxonomy" id="944322"/>
    <lineage>
        <taxon>Bacteria</taxon>
        <taxon>Pseudomonadati</taxon>
        <taxon>Pseudomonadota</taxon>
        <taxon>Alphaproteobacteria</taxon>
        <taxon>Hyphomicrobiales</taxon>
        <taxon>Methylobacteriaceae</taxon>
        <taxon>Methylobacterium</taxon>
    </lineage>
</organism>
<dbReference type="SUPFAM" id="SSF82866">
    <property type="entry name" value="Multidrug efflux transporter AcrB transmembrane domain"/>
    <property type="match status" value="2"/>
</dbReference>
<evidence type="ECO:0000313" key="5">
    <source>
        <dbReference type="Proteomes" id="UP001156856"/>
    </source>
</evidence>
<feature type="transmembrane region" description="Helical" evidence="1">
    <location>
        <begin position="840"/>
        <end position="863"/>
    </location>
</feature>
<dbReference type="Proteomes" id="UP000321960">
    <property type="component" value="Unassembled WGS sequence"/>
</dbReference>
<protein>
    <submittedName>
        <fullName evidence="2">ABC transporter permease</fullName>
    </submittedName>
</protein>
<dbReference type="OrthoDB" id="9807350at2"/>
<dbReference type="Gene3D" id="3.30.70.1320">
    <property type="entry name" value="Multidrug efflux transporter AcrB pore domain like"/>
    <property type="match status" value="1"/>
</dbReference>
<evidence type="ECO:0000313" key="2">
    <source>
        <dbReference type="EMBL" id="GEP03285.1"/>
    </source>
</evidence>
<dbReference type="AlphaFoldDB" id="A0A512J035"/>
<dbReference type="Pfam" id="PF00873">
    <property type="entry name" value="ACR_tran"/>
    <property type="match status" value="1"/>
</dbReference>